<comment type="similarity">
    <text evidence="3 10">Belongs to the PurH family.</text>
</comment>
<evidence type="ECO:0000256" key="6">
    <source>
        <dbReference type="ARBA" id="ARBA00022801"/>
    </source>
</evidence>
<evidence type="ECO:0000256" key="7">
    <source>
        <dbReference type="ARBA" id="ARBA00023268"/>
    </source>
</evidence>
<dbReference type="InterPro" id="IPR036914">
    <property type="entry name" value="MGS-like_dom_sf"/>
</dbReference>
<dbReference type="HAMAP" id="MF_00139">
    <property type="entry name" value="PurH"/>
    <property type="match status" value="1"/>
</dbReference>
<evidence type="ECO:0000313" key="12">
    <source>
        <dbReference type="EMBL" id="MBB2155312.1"/>
    </source>
</evidence>
<comment type="pathway">
    <text evidence="1 10">Purine metabolism; IMP biosynthesis via de novo pathway; IMP from 5-formamido-1-(5-phospho-D-ribosyl)imidazole-4-carboxamide: step 1/1.</text>
</comment>
<dbReference type="EMBL" id="JABEQG010000003">
    <property type="protein sequence ID" value="MBB2155312.1"/>
    <property type="molecule type" value="Genomic_DNA"/>
</dbReference>
<dbReference type="InterPro" id="IPR002695">
    <property type="entry name" value="PurH-like"/>
</dbReference>
<comment type="pathway">
    <text evidence="2 10">Purine metabolism; IMP biosynthesis via de novo pathway; 5-formamido-1-(5-phospho-D-ribosyl)imidazole-4-carboxamide from 5-amino-1-(5-phospho-D-ribosyl)imidazole-4-carboxamide (10-formyl THF route): step 1/1.</text>
</comment>
<gene>
    <name evidence="10 12" type="primary">purH</name>
    <name evidence="12" type="ORF">HLH33_03145</name>
</gene>
<dbReference type="SMART" id="SM00798">
    <property type="entry name" value="AICARFT_IMPCHas"/>
    <property type="match status" value="1"/>
</dbReference>
<dbReference type="InterPro" id="IPR016193">
    <property type="entry name" value="Cytidine_deaminase-like"/>
</dbReference>
<dbReference type="CDD" id="cd01421">
    <property type="entry name" value="IMPCH"/>
    <property type="match status" value="1"/>
</dbReference>
<dbReference type="FunFam" id="3.40.140.20:FF:000002">
    <property type="entry name" value="Bifunctional purine biosynthesis protein PurH"/>
    <property type="match status" value="1"/>
</dbReference>
<keyword evidence="5 10" id="KW-0658">Purine biosynthesis</keyword>
<dbReference type="FunFam" id="3.40.140.20:FF:000001">
    <property type="entry name" value="Bifunctional purine biosynthesis protein PurH"/>
    <property type="match status" value="1"/>
</dbReference>
<evidence type="ECO:0000256" key="2">
    <source>
        <dbReference type="ARBA" id="ARBA00004954"/>
    </source>
</evidence>
<evidence type="ECO:0000256" key="10">
    <source>
        <dbReference type="HAMAP-Rule" id="MF_00139"/>
    </source>
</evidence>
<dbReference type="SMART" id="SM00851">
    <property type="entry name" value="MGS"/>
    <property type="match status" value="1"/>
</dbReference>
<dbReference type="Pfam" id="PF02142">
    <property type="entry name" value="MGS"/>
    <property type="match status" value="1"/>
</dbReference>
<dbReference type="RefSeq" id="WP_183115404.1">
    <property type="nucleotide sequence ID" value="NZ_JABEQG010000003.1"/>
</dbReference>
<evidence type="ECO:0000256" key="1">
    <source>
        <dbReference type="ARBA" id="ARBA00004844"/>
    </source>
</evidence>
<dbReference type="FunFam" id="3.40.50.1380:FF:000001">
    <property type="entry name" value="Bifunctional purine biosynthesis protein PurH"/>
    <property type="match status" value="1"/>
</dbReference>
<evidence type="ECO:0000259" key="11">
    <source>
        <dbReference type="PROSITE" id="PS51855"/>
    </source>
</evidence>
<accession>A0A7W4I3V9</accession>
<dbReference type="PANTHER" id="PTHR11692:SF0">
    <property type="entry name" value="BIFUNCTIONAL PURINE BIOSYNTHESIS PROTEIN ATIC"/>
    <property type="match status" value="1"/>
</dbReference>
<dbReference type="GO" id="GO:0003937">
    <property type="term" value="F:IMP cyclohydrolase activity"/>
    <property type="evidence" value="ECO:0007669"/>
    <property type="project" value="UniProtKB-UniRule"/>
</dbReference>
<dbReference type="SUPFAM" id="SSF52335">
    <property type="entry name" value="Methylglyoxal synthase-like"/>
    <property type="match status" value="1"/>
</dbReference>
<evidence type="ECO:0000313" key="13">
    <source>
        <dbReference type="Proteomes" id="UP000550787"/>
    </source>
</evidence>
<keyword evidence="7 10" id="KW-0511">Multifunctional enzyme</keyword>
<dbReference type="InterPro" id="IPR024051">
    <property type="entry name" value="AICAR_Tfase_dup_dom_sf"/>
</dbReference>
<evidence type="ECO:0000256" key="4">
    <source>
        <dbReference type="ARBA" id="ARBA00022679"/>
    </source>
</evidence>
<feature type="domain" description="MGS-like" evidence="11">
    <location>
        <begin position="1"/>
        <end position="150"/>
    </location>
</feature>
<dbReference type="PANTHER" id="PTHR11692">
    <property type="entry name" value="BIFUNCTIONAL PURINE BIOSYNTHESIS PROTEIN PURH"/>
    <property type="match status" value="1"/>
</dbReference>
<dbReference type="EC" id="2.1.2.3" evidence="10"/>
<dbReference type="NCBIfam" id="NF002049">
    <property type="entry name" value="PRK00881.1"/>
    <property type="match status" value="1"/>
</dbReference>
<dbReference type="EC" id="3.5.4.10" evidence="10"/>
<evidence type="ECO:0000256" key="8">
    <source>
        <dbReference type="ARBA" id="ARBA00050488"/>
    </source>
</evidence>
<dbReference type="SUPFAM" id="SSF53927">
    <property type="entry name" value="Cytidine deaminase-like"/>
    <property type="match status" value="1"/>
</dbReference>
<keyword evidence="4 10" id="KW-0808">Transferase</keyword>
<comment type="caution">
    <text evidence="12">The sequence shown here is derived from an EMBL/GenBank/DDBJ whole genome shotgun (WGS) entry which is preliminary data.</text>
</comment>
<sequence length="525" mass="54275">MTQTPVPVRRALISVSDKAGLLDLARALIAHGAEILSTGGSARALREAGLKVTEVSDHTGFPEILDGRVKTLVPQIHGGILGRRDLPAHLAQMDEHGIAPIDLVAVNLYPFEATVASGAGEEDCIENIDIGGPALIRAAAKNHGHVVVLTDPAQYGAVIDALAQGGTTLAARRALAGAAYARTAAYDSAIAAWFAVQRGDVLPERLAVAGLRRESLRYGENPHQQAAFYADGSSRPGVATARQVQGKSLSYNNLNDTDAAFEAVAEFDGPAVVIVKHANPCGVATADTLSAAWDLALRCDPVSAFGGIVALNRTLDADAAARIAAIFTEVIVAPDATEEAQAILAKKKNLRLLLTGAMPDPSVGGVAIRSVAGGFLAQTRDNGRIVPADLKVVTRRAPTEAEMADLIFAFRVGKHVKSNAIVYAKGQATAGIGAGQMSRVDSARIAAIKGAEAARAAGLDQPLTTGSVVASDAFFPFADGLEAAIAAGATAVIQPGGSIRDDEVIAAADRAGIAMVFTGMRHFRH</sequence>
<evidence type="ECO:0000256" key="9">
    <source>
        <dbReference type="ARBA" id="ARBA00050687"/>
    </source>
</evidence>
<dbReference type="Pfam" id="PF01808">
    <property type="entry name" value="AICARFT_IMPCHas"/>
    <property type="match status" value="1"/>
</dbReference>
<dbReference type="Gene3D" id="3.40.140.20">
    <property type="match status" value="2"/>
</dbReference>
<dbReference type="NCBIfam" id="TIGR00355">
    <property type="entry name" value="purH"/>
    <property type="match status" value="1"/>
</dbReference>
<evidence type="ECO:0000256" key="5">
    <source>
        <dbReference type="ARBA" id="ARBA00022755"/>
    </source>
</evidence>
<comment type="catalytic activity">
    <reaction evidence="8 10">
        <text>(6R)-10-formyltetrahydrofolate + 5-amino-1-(5-phospho-beta-D-ribosyl)imidazole-4-carboxamide = 5-formamido-1-(5-phospho-D-ribosyl)imidazole-4-carboxamide + (6S)-5,6,7,8-tetrahydrofolate</text>
        <dbReference type="Rhea" id="RHEA:22192"/>
        <dbReference type="ChEBI" id="CHEBI:57453"/>
        <dbReference type="ChEBI" id="CHEBI:58467"/>
        <dbReference type="ChEBI" id="CHEBI:58475"/>
        <dbReference type="ChEBI" id="CHEBI:195366"/>
        <dbReference type="EC" id="2.1.2.3"/>
    </reaction>
</comment>
<name>A0A7W4I3V9_GLUDI</name>
<keyword evidence="6 10" id="KW-0378">Hydrolase</keyword>
<dbReference type="Proteomes" id="UP000550787">
    <property type="component" value="Unassembled WGS sequence"/>
</dbReference>
<dbReference type="GO" id="GO:0005829">
    <property type="term" value="C:cytosol"/>
    <property type="evidence" value="ECO:0007669"/>
    <property type="project" value="TreeGrafter"/>
</dbReference>
<dbReference type="InterPro" id="IPR011607">
    <property type="entry name" value="MGS-like_dom"/>
</dbReference>
<protein>
    <recommendedName>
        <fullName evidence="10">Bifunctional purine biosynthesis protein PurH</fullName>
    </recommendedName>
    <domain>
        <recommendedName>
            <fullName evidence="10">Phosphoribosylaminoimidazolecarboxamide formyltransferase</fullName>
            <ecNumber evidence="10">2.1.2.3</ecNumber>
        </recommendedName>
        <alternativeName>
            <fullName evidence="10">AICAR transformylase</fullName>
        </alternativeName>
    </domain>
    <domain>
        <recommendedName>
            <fullName evidence="10">IMP cyclohydrolase</fullName>
            <ecNumber evidence="10">3.5.4.10</ecNumber>
        </recommendedName>
        <alternativeName>
            <fullName evidence="10">ATIC</fullName>
        </alternativeName>
        <alternativeName>
            <fullName evidence="10">IMP synthase</fullName>
        </alternativeName>
        <alternativeName>
            <fullName evidence="10">Inosinicase</fullName>
        </alternativeName>
    </domain>
</protein>
<evidence type="ECO:0000256" key="3">
    <source>
        <dbReference type="ARBA" id="ARBA00007667"/>
    </source>
</evidence>
<dbReference type="PIRSF" id="PIRSF000414">
    <property type="entry name" value="AICARFT_IMPCHas"/>
    <property type="match status" value="1"/>
</dbReference>
<comment type="catalytic activity">
    <reaction evidence="9 10">
        <text>IMP + H2O = 5-formamido-1-(5-phospho-D-ribosyl)imidazole-4-carboxamide</text>
        <dbReference type="Rhea" id="RHEA:18445"/>
        <dbReference type="ChEBI" id="CHEBI:15377"/>
        <dbReference type="ChEBI" id="CHEBI:58053"/>
        <dbReference type="ChEBI" id="CHEBI:58467"/>
        <dbReference type="EC" id="3.5.4.10"/>
    </reaction>
</comment>
<dbReference type="UniPathway" id="UPA00074">
    <property type="reaction ID" value="UER00133"/>
</dbReference>
<organism evidence="12 13">
    <name type="scientific">Gluconacetobacter diazotrophicus</name>
    <name type="common">Acetobacter diazotrophicus</name>
    <dbReference type="NCBI Taxonomy" id="33996"/>
    <lineage>
        <taxon>Bacteria</taxon>
        <taxon>Pseudomonadati</taxon>
        <taxon>Pseudomonadota</taxon>
        <taxon>Alphaproteobacteria</taxon>
        <taxon>Acetobacterales</taxon>
        <taxon>Acetobacteraceae</taxon>
        <taxon>Gluconacetobacter</taxon>
    </lineage>
</organism>
<reference evidence="12 13" key="1">
    <citation type="submission" date="2020-04" db="EMBL/GenBank/DDBJ databases">
        <title>Description of novel Gluconacetobacter.</title>
        <authorList>
            <person name="Sombolestani A."/>
        </authorList>
    </citation>
    <scope>NUCLEOTIDE SEQUENCE [LARGE SCALE GENOMIC DNA]</scope>
    <source>
        <strain evidence="12 13">LMG 7603</strain>
    </source>
</reference>
<dbReference type="PROSITE" id="PS51855">
    <property type="entry name" value="MGS"/>
    <property type="match status" value="1"/>
</dbReference>
<dbReference type="GO" id="GO:0006189">
    <property type="term" value="P:'de novo' IMP biosynthetic process"/>
    <property type="evidence" value="ECO:0007669"/>
    <property type="project" value="UniProtKB-UniRule"/>
</dbReference>
<dbReference type="GO" id="GO:0004643">
    <property type="term" value="F:phosphoribosylaminoimidazolecarboxamide formyltransferase activity"/>
    <property type="evidence" value="ECO:0007669"/>
    <property type="project" value="UniProtKB-UniRule"/>
</dbReference>
<dbReference type="AlphaFoldDB" id="A0A7W4I3V9"/>
<dbReference type="Gene3D" id="3.40.50.1380">
    <property type="entry name" value="Methylglyoxal synthase-like domain"/>
    <property type="match status" value="1"/>
</dbReference>
<proteinExistence type="inferred from homology"/>
<comment type="domain">
    <text evidence="10">The IMP cyclohydrolase activity resides in the N-terminal region.</text>
</comment>